<keyword evidence="4" id="KW-1185">Reference proteome</keyword>
<reference evidence="4" key="1">
    <citation type="submission" date="2022-10" db="EMBL/GenBank/DDBJ databases">
        <title>Genome assembly of Pristionchus species.</title>
        <authorList>
            <person name="Yoshida K."/>
            <person name="Sommer R.J."/>
        </authorList>
    </citation>
    <scope>NUCLEOTIDE SEQUENCE [LARGE SCALE GENOMIC DNA]</scope>
    <source>
        <strain evidence="4">RS5460</strain>
    </source>
</reference>
<dbReference type="InterPro" id="IPR029602">
    <property type="entry name" value="IFT74"/>
</dbReference>
<dbReference type="GO" id="GO:0005929">
    <property type="term" value="C:cilium"/>
    <property type="evidence" value="ECO:0007669"/>
    <property type="project" value="TreeGrafter"/>
</dbReference>
<evidence type="ECO:0000256" key="2">
    <source>
        <dbReference type="SAM" id="MobiDB-lite"/>
    </source>
</evidence>
<comment type="caution">
    <text evidence="3">The sequence shown here is derived from an EMBL/GenBank/DDBJ whole genome shotgun (WGS) entry which is preliminary data.</text>
</comment>
<feature type="coiled-coil region" evidence="1">
    <location>
        <begin position="210"/>
        <end position="386"/>
    </location>
</feature>
<dbReference type="AlphaFoldDB" id="A0AAN4ZB45"/>
<keyword evidence="1" id="KW-0175">Coiled coil</keyword>
<sequence length="619" mass="70855">SLSIHCPSPSMSRPPSARPKTSSGGRPSTSRAGRVPIQTEVTPLRNQLGGEENMRNTIGSRSGFVPPPSSKGFSPSVRVDRMENSGMARPPTGIIHPAVLNRPITQQGLRAPTRAGTASGKRQVLDKNYFVGLLRMKANELSTEINRLNNEVEKGEKARLETAAYEKKAEEAALTLKKLHGRLLDYNSMLDKMHSTSEMSVLEMEGSELKTKADQAAKSLEELFKEKKERDDEVNRLEEEIALQKRKNQQTIAAMDPSIKDHYEHLKEESEALKELISERENELSELVNLKNQLETDLLNSPLKQKAANLREELTRLAKEEKELIEEEQNKESLDEKKAKLIQTVQRNNEEIGAMEKQYEQIKEQIENAQEELHEFSANVESDNREHLERYQGLQVKEVEMNEFFASFEDQKRNLAMEMEEFQDGIVQNLRRLSINLTKVNMTMQVNDLDPSILEMSEGASAHELKELHVRLEEELMSLNEMETRINGEMEAFSLKGESMQEELDQMPDYNRMVQTSQEESTNLEMRKEELRMSVPRMEESLSEIEADVDEITNELRGDDSIEMSESLAKKLDYLLETNQQLKDQIDEMESEGKYEEIKNEVLALQKEYNAILLSAPRR</sequence>
<dbReference type="EMBL" id="BTRK01000002">
    <property type="protein sequence ID" value="GMR36389.1"/>
    <property type="molecule type" value="Genomic_DNA"/>
</dbReference>
<dbReference type="GO" id="GO:0048487">
    <property type="term" value="F:beta-tubulin binding"/>
    <property type="evidence" value="ECO:0007669"/>
    <property type="project" value="InterPro"/>
</dbReference>
<feature type="compositionally biased region" description="Polar residues" evidence="2">
    <location>
        <begin position="20"/>
        <end position="31"/>
    </location>
</feature>
<accession>A0AAN4ZB45</accession>
<dbReference type="GO" id="GO:0030992">
    <property type="term" value="C:intraciliary transport particle B"/>
    <property type="evidence" value="ECO:0007669"/>
    <property type="project" value="InterPro"/>
</dbReference>
<evidence type="ECO:0000313" key="3">
    <source>
        <dbReference type="EMBL" id="GMR36389.1"/>
    </source>
</evidence>
<protein>
    <submittedName>
        <fullName evidence="3">Uncharacterized protein</fullName>
    </submittedName>
</protein>
<evidence type="ECO:0000313" key="4">
    <source>
        <dbReference type="Proteomes" id="UP001328107"/>
    </source>
</evidence>
<feature type="non-terminal residue" evidence="3">
    <location>
        <position position="1"/>
    </location>
</feature>
<feature type="coiled-coil region" evidence="1">
    <location>
        <begin position="514"/>
        <end position="608"/>
    </location>
</feature>
<gene>
    <name evidence="3" type="ORF">PMAYCL1PPCAC_06584</name>
</gene>
<feature type="compositionally biased region" description="Low complexity" evidence="2">
    <location>
        <begin position="7"/>
        <end position="19"/>
    </location>
</feature>
<dbReference type="PANTHER" id="PTHR31432:SF0">
    <property type="entry name" value="INTRAFLAGELLAR TRANSPORT PROTEIN 74 HOMOLOG"/>
    <property type="match status" value="1"/>
</dbReference>
<name>A0AAN4ZB45_9BILA</name>
<feature type="region of interest" description="Disordered" evidence="2">
    <location>
        <begin position="1"/>
        <end position="75"/>
    </location>
</feature>
<feature type="coiled-coil region" evidence="1">
    <location>
        <begin position="131"/>
        <end position="158"/>
    </location>
</feature>
<dbReference type="PANTHER" id="PTHR31432">
    <property type="entry name" value="INTRAFLAGELLAR TRANSPORT PROTEIN 74 HOMOLOG"/>
    <property type="match status" value="1"/>
</dbReference>
<dbReference type="Proteomes" id="UP001328107">
    <property type="component" value="Unassembled WGS sequence"/>
</dbReference>
<dbReference type="GO" id="GO:0035735">
    <property type="term" value="P:intraciliary transport involved in cilium assembly"/>
    <property type="evidence" value="ECO:0007669"/>
    <property type="project" value="TreeGrafter"/>
</dbReference>
<evidence type="ECO:0000256" key="1">
    <source>
        <dbReference type="SAM" id="Coils"/>
    </source>
</evidence>
<organism evidence="3 4">
    <name type="scientific">Pristionchus mayeri</name>
    <dbReference type="NCBI Taxonomy" id="1317129"/>
    <lineage>
        <taxon>Eukaryota</taxon>
        <taxon>Metazoa</taxon>
        <taxon>Ecdysozoa</taxon>
        <taxon>Nematoda</taxon>
        <taxon>Chromadorea</taxon>
        <taxon>Rhabditida</taxon>
        <taxon>Rhabditina</taxon>
        <taxon>Diplogasteromorpha</taxon>
        <taxon>Diplogasteroidea</taxon>
        <taxon>Neodiplogasteridae</taxon>
        <taxon>Pristionchus</taxon>
    </lineage>
</organism>
<proteinExistence type="predicted"/>